<organism evidence="1 2">
    <name type="scientific">Plakobranchus ocellatus</name>
    <dbReference type="NCBI Taxonomy" id="259542"/>
    <lineage>
        <taxon>Eukaryota</taxon>
        <taxon>Metazoa</taxon>
        <taxon>Spiralia</taxon>
        <taxon>Lophotrochozoa</taxon>
        <taxon>Mollusca</taxon>
        <taxon>Gastropoda</taxon>
        <taxon>Heterobranchia</taxon>
        <taxon>Euthyneura</taxon>
        <taxon>Panpulmonata</taxon>
        <taxon>Sacoglossa</taxon>
        <taxon>Placobranchoidea</taxon>
        <taxon>Plakobranchidae</taxon>
        <taxon>Plakobranchus</taxon>
    </lineage>
</organism>
<name>A0AAV3Z9T5_9GAST</name>
<dbReference type="EMBL" id="BLXT01002641">
    <property type="protein sequence ID" value="GFN96050.1"/>
    <property type="molecule type" value="Genomic_DNA"/>
</dbReference>
<sequence length="88" mass="9966">MQAKTKTKPILVRLRSSGPKQAQYCTEIVLHSATTHRVLIRTNAITQYKANPSTRILPHTPWPNESLKDLPMVHGQYSTDEPITDRTS</sequence>
<proteinExistence type="predicted"/>
<dbReference type="Proteomes" id="UP000735302">
    <property type="component" value="Unassembled WGS sequence"/>
</dbReference>
<accession>A0AAV3Z9T5</accession>
<evidence type="ECO:0000313" key="2">
    <source>
        <dbReference type="Proteomes" id="UP000735302"/>
    </source>
</evidence>
<comment type="caution">
    <text evidence="1">The sequence shown here is derived from an EMBL/GenBank/DDBJ whole genome shotgun (WGS) entry which is preliminary data.</text>
</comment>
<reference evidence="1 2" key="1">
    <citation type="journal article" date="2021" name="Elife">
        <title>Chloroplast acquisition without the gene transfer in kleptoplastic sea slugs, Plakobranchus ocellatus.</title>
        <authorList>
            <person name="Maeda T."/>
            <person name="Takahashi S."/>
            <person name="Yoshida T."/>
            <person name="Shimamura S."/>
            <person name="Takaki Y."/>
            <person name="Nagai Y."/>
            <person name="Toyoda A."/>
            <person name="Suzuki Y."/>
            <person name="Arimoto A."/>
            <person name="Ishii H."/>
            <person name="Satoh N."/>
            <person name="Nishiyama T."/>
            <person name="Hasebe M."/>
            <person name="Maruyama T."/>
            <person name="Minagawa J."/>
            <person name="Obokata J."/>
            <person name="Shigenobu S."/>
        </authorList>
    </citation>
    <scope>NUCLEOTIDE SEQUENCE [LARGE SCALE GENOMIC DNA]</scope>
</reference>
<keyword evidence="2" id="KW-1185">Reference proteome</keyword>
<protein>
    <submittedName>
        <fullName evidence="1">Uncharacterized protein</fullName>
    </submittedName>
</protein>
<gene>
    <name evidence="1" type="ORF">PoB_002255600</name>
</gene>
<dbReference type="AlphaFoldDB" id="A0AAV3Z9T5"/>
<evidence type="ECO:0000313" key="1">
    <source>
        <dbReference type="EMBL" id="GFN96050.1"/>
    </source>
</evidence>